<dbReference type="Proteomes" id="UP000072605">
    <property type="component" value="Unassembled WGS sequence"/>
</dbReference>
<dbReference type="PANTHER" id="PTHR34580">
    <property type="match status" value="1"/>
</dbReference>
<dbReference type="InterPro" id="IPR051534">
    <property type="entry name" value="CBASS_pafABC_assoc_protein"/>
</dbReference>
<organism evidence="3 6">
    <name type="scientific">Exiguobacterium indicum</name>
    <dbReference type="NCBI Taxonomy" id="296995"/>
    <lineage>
        <taxon>Bacteria</taxon>
        <taxon>Bacillati</taxon>
        <taxon>Bacillota</taxon>
        <taxon>Bacilli</taxon>
        <taxon>Bacillales</taxon>
        <taxon>Bacillales Family XII. Incertae Sedis</taxon>
        <taxon>Exiguobacterium</taxon>
    </lineage>
</organism>
<evidence type="ECO:0000313" key="6">
    <source>
        <dbReference type="Proteomes" id="UP000053797"/>
    </source>
</evidence>
<dbReference type="EMBL" id="LNQL01000006">
    <property type="protein sequence ID" value="KSU47971.1"/>
    <property type="molecule type" value="Genomic_DNA"/>
</dbReference>
<sequence>MSNEKLTNRDRLLAVREIFERQSDEDHTLTLEQLSTELSKRGLIEKLSRKSLKDDIAALAKSGFDVVAEETKNGLAIPYHLVSRPFEHHQLRLLVDAIASAKFISESETTSLVQTIQSLTSDKMAESLQPVLHTVKKPKGMTSRSIDTIQKAISDEFVISFQYQGKFNERTRKFELRKDGEHYLVSPAHLLMDNGNYYLIGRDERIKEIRTYRVDRIVNCKAFEPMEEPVHVEPSYLSNMFNMYGGENEQLTLKFQESLMPTVVDRFGTDIRCRRLDDLWFEVKVDALFSDGFMMWLIQFGNQAEIIAPVERRETFKNKVAGLATMYQVETPAL</sequence>
<dbReference type="Proteomes" id="UP001387110">
    <property type="component" value="Unassembled WGS sequence"/>
</dbReference>
<dbReference type="EMBL" id="LDQV01000012">
    <property type="protein sequence ID" value="KTR27734.1"/>
    <property type="molecule type" value="Genomic_DNA"/>
</dbReference>
<dbReference type="Pfam" id="PF25583">
    <property type="entry name" value="WCX"/>
    <property type="match status" value="1"/>
</dbReference>
<dbReference type="EMBL" id="JBAWKY010000001">
    <property type="protein sequence ID" value="MEI4460936.1"/>
    <property type="molecule type" value="Genomic_DNA"/>
</dbReference>
<evidence type="ECO:0000313" key="8">
    <source>
        <dbReference type="Proteomes" id="UP001387110"/>
    </source>
</evidence>
<evidence type="ECO:0000313" key="4">
    <source>
        <dbReference type="EMBL" id="KTR27734.1"/>
    </source>
</evidence>
<dbReference type="Proteomes" id="UP000053797">
    <property type="component" value="Unassembled WGS sequence"/>
</dbReference>
<keyword evidence="8" id="KW-1185">Reference proteome</keyword>
<dbReference type="InterPro" id="IPR026881">
    <property type="entry name" value="WYL_dom"/>
</dbReference>
<dbReference type="Pfam" id="PF13280">
    <property type="entry name" value="WYL"/>
    <property type="match status" value="1"/>
</dbReference>
<feature type="domain" description="WCX" evidence="2">
    <location>
        <begin position="248"/>
        <end position="323"/>
    </location>
</feature>
<evidence type="ECO:0000313" key="3">
    <source>
        <dbReference type="EMBL" id="KSU47971.1"/>
    </source>
</evidence>
<reference evidence="5 8" key="3">
    <citation type="submission" date="2023-12" db="EMBL/GenBank/DDBJ databases">
        <authorList>
            <person name="Easwaran N."/>
            <person name="Lazarus H.P.S."/>
        </authorList>
    </citation>
    <scope>NUCLEOTIDE SEQUENCE [LARGE SCALE GENOMIC DNA]</scope>
    <source>
        <strain evidence="5 8">VIT-2023</strain>
    </source>
</reference>
<dbReference type="RefSeq" id="WP_035397361.1">
    <property type="nucleotide sequence ID" value="NZ_FMYN01000006.1"/>
</dbReference>
<dbReference type="InterPro" id="IPR057727">
    <property type="entry name" value="WCX_dom"/>
</dbReference>
<evidence type="ECO:0000313" key="5">
    <source>
        <dbReference type="EMBL" id="MEI4460936.1"/>
    </source>
</evidence>
<evidence type="ECO:0000313" key="7">
    <source>
        <dbReference type="Proteomes" id="UP000072605"/>
    </source>
</evidence>
<gene>
    <name evidence="3" type="ORF">AS033_15055</name>
    <name evidence="4" type="ORF">RSA11_03445</name>
    <name evidence="5" type="ORF">SZL87_00720</name>
</gene>
<name>A0A0V8GCI8_9BACL</name>
<evidence type="ECO:0000259" key="1">
    <source>
        <dbReference type="Pfam" id="PF13280"/>
    </source>
</evidence>
<dbReference type="AlphaFoldDB" id="A0A0V8GCI8"/>
<dbReference type="OrthoDB" id="9772503at2"/>
<evidence type="ECO:0000259" key="2">
    <source>
        <dbReference type="Pfam" id="PF25583"/>
    </source>
</evidence>
<feature type="domain" description="WYL" evidence="1">
    <location>
        <begin position="146"/>
        <end position="220"/>
    </location>
</feature>
<comment type="caution">
    <text evidence="3">The sequence shown here is derived from an EMBL/GenBank/DDBJ whole genome shotgun (WGS) entry which is preliminary data.</text>
</comment>
<reference evidence="4 7" key="2">
    <citation type="journal article" date="2016" name="Front. Microbiol.">
        <title>Genomic Resource of Rice Seed Associated Bacteria.</title>
        <authorList>
            <person name="Midha S."/>
            <person name="Bansal K."/>
            <person name="Sharma S."/>
            <person name="Kumar N."/>
            <person name="Patil P.P."/>
            <person name="Chaudhry V."/>
            <person name="Patil P.B."/>
        </authorList>
    </citation>
    <scope>NUCLEOTIDE SEQUENCE [LARGE SCALE GENOMIC DNA]</scope>
    <source>
        <strain evidence="4 7">RSA11</strain>
    </source>
</reference>
<dbReference type="PROSITE" id="PS52050">
    <property type="entry name" value="WYL"/>
    <property type="match status" value="1"/>
</dbReference>
<dbReference type="PANTHER" id="PTHR34580:SF1">
    <property type="entry name" value="PROTEIN PAFC"/>
    <property type="match status" value="1"/>
</dbReference>
<dbReference type="GeneID" id="90836727"/>
<protein>
    <submittedName>
        <fullName evidence="5">WYL domain-containing protein</fullName>
    </submittedName>
</protein>
<proteinExistence type="predicted"/>
<accession>A0A0V8GCI8</accession>
<reference evidence="3 6" key="1">
    <citation type="journal article" date="2015" name="Int. J. Syst. Evol. Microbiol.">
        <title>Exiguobacterium enclense sp. nov., isolated from sediment.</title>
        <authorList>
            <person name="Dastager S.G."/>
            <person name="Mawlankar R."/>
            <person name="Sonalkar V.V."/>
            <person name="Thorat M.N."/>
            <person name="Mual P."/>
            <person name="Verma A."/>
            <person name="Krishnamurthi S."/>
            <person name="Tang S.K."/>
            <person name="Li W.J."/>
        </authorList>
    </citation>
    <scope>NUCLEOTIDE SEQUENCE [LARGE SCALE GENOMIC DNA]</scope>
    <source>
        <strain evidence="3 6">NIO-1109</strain>
    </source>
</reference>